<gene>
    <name evidence="1" type="ORF">GMARGA_LOCUS44239</name>
</gene>
<proteinExistence type="predicted"/>
<comment type="caution">
    <text evidence="1">The sequence shown here is derived from an EMBL/GenBank/DDBJ whole genome shotgun (WGS) entry which is preliminary data.</text>
</comment>
<sequence length="216" mass="25229">EFNGSCKKWIDEHTNNNSQEDFWKDIERRMEDIKPDLMKYQSDKTMAEGINKYLDGQKIITRGGSVKCLFAFDEARTLVNQKAEGETLFYYVRRALKLLPKNVGIFAIFTDTHSYISNFSPVYYLDPSKRVAEEGSQLFKPFYLLDTVDINVDREFRYVPTLEESEDPQHFFQYGRPLWGALLSPSDEVEGFKPERVIELAIDKLIGGKSFIHWKK</sequence>
<dbReference type="PANTHER" id="PTHR33266:SF1">
    <property type="entry name" value="F-BOX DOMAIN-CONTAINING PROTEIN"/>
    <property type="match status" value="1"/>
</dbReference>
<evidence type="ECO:0000313" key="2">
    <source>
        <dbReference type="Proteomes" id="UP000789901"/>
    </source>
</evidence>
<dbReference type="Proteomes" id="UP000789901">
    <property type="component" value="Unassembled WGS sequence"/>
</dbReference>
<accession>A0ABN7XM29</accession>
<dbReference type="EMBL" id="CAJVQB010149136">
    <property type="protein sequence ID" value="CAG8855418.1"/>
    <property type="molecule type" value="Genomic_DNA"/>
</dbReference>
<organism evidence="1 2">
    <name type="scientific">Gigaspora margarita</name>
    <dbReference type="NCBI Taxonomy" id="4874"/>
    <lineage>
        <taxon>Eukaryota</taxon>
        <taxon>Fungi</taxon>
        <taxon>Fungi incertae sedis</taxon>
        <taxon>Mucoromycota</taxon>
        <taxon>Glomeromycotina</taxon>
        <taxon>Glomeromycetes</taxon>
        <taxon>Diversisporales</taxon>
        <taxon>Gigasporaceae</taxon>
        <taxon>Gigaspora</taxon>
    </lineage>
</organism>
<protein>
    <submittedName>
        <fullName evidence="1">18557_t:CDS:1</fullName>
    </submittedName>
</protein>
<dbReference type="PANTHER" id="PTHR33266">
    <property type="entry name" value="CHROMOSOME 15, WHOLE GENOME SHOTGUN SEQUENCE"/>
    <property type="match status" value="1"/>
</dbReference>
<feature type="non-terminal residue" evidence="1">
    <location>
        <position position="216"/>
    </location>
</feature>
<keyword evidence="2" id="KW-1185">Reference proteome</keyword>
<name>A0ABN7XM29_GIGMA</name>
<evidence type="ECO:0000313" key="1">
    <source>
        <dbReference type="EMBL" id="CAG8855418.1"/>
    </source>
</evidence>
<reference evidence="1 2" key="1">
    <citation type="submission" date="2021-06" db="EMBL/GenBank/DDBJ databases">
        <authorList>
            <person name="Kallberg Y."/>
            <person name="Tangrot J."/>
            <person name="Rosling A."/>
        </authorList>
    </citation>
    <scope>NUCLEOTIDE SEQUENCE [LARGE SCALE GENOMIC DNA]</scope>
    <source>
        <strain evidence="1 2">120-4 pot B 10/14</strain>
    </source>
</reference>
<feature type="non-terminal residue" evidence="1">
    <location>
        <position position="1"/>
    </location>
</feature>